<dbReference type="AlphaFoldDB" id="A0A151B2V5"/>
<dbReference type="EMBL" id="LTBA01000021">
    <property type="protein sequence ID" value="KYH34226.1"/>
    <property type="molecule type" value="Genomic_DNA"/>
</dbReference>
<dbReference type="PATRIC" id="fig|1121338.3.peg.1843"/>
<keyword evidence="3" id="KW-1185">Reference proteome</keyword>
<keyword evidence="1" id="KW-1133">Transmembrane helix</keyword>
<reference evidence="2 3" key="1">
    <citation type="submission" date="2016-02" db="EMBL/GenBank/DDBJ databases">
        <title>Genome sequence of Clostridium tepidiprofundi DSM 19306.</title>
        <authorList>
            <person name="Poehlein A."/>
            <person name="Daniel R."/>
        </authorList>
    </citation>
    <scope>NUCLEOTIDE SEQUENCE [LARGE SCALE GENOMIC DNA]</scope>
    <source>
        <strain evidence="2 3">DSM 19306</strain>
    </source>
</reference>
<organism evidence="2 3">
    <name type="scientific">Clostridium tepidiprofundi DSM 19306</name>
    <dbReference type="NCBI Taxonomy" id="1121338"/>
    <lineage>
        <taxon>Bacteria</taxon>
        <taxon>Bacillati</taxon>
        <taxon>Bacillota</taxon>
        <taxon>Clostridia</taxon>
        <taxon>Eubacteriales</taxon>
        <taxon>Clostridiaceae</taxon>
        <taxon>Clostridium</taxon>
    </lineage>
</organism>
<dbReference type="RefSeq" id="WP_066825626.1">
    <property type="nucleotide sequence ID" value="NZ_LTBA01000021.1"/>
</dbReference>
<gene>
    <name evidence="2" type="ORF">CLTEP_18010</name>
</gene>
<evidence type="ECO:0000313" key="2">
    <source>
        <dbReference type="EMBL" id="KYH34226.1"/>
    </source>
</evidence>
<sequence>MRIIIRKFILLILTFVIITFSCVILFKLYKSACAIDKSNWTCYCDKEFNFNIIHQKSYPIAKNSLFNNYIIKQFIIPIASPGILNSKYTCCYINILKKDNFKSYLKINKFTVLKRSKNLYGENYFYAASSLSYNSYFFQYNDYIFELKEPVIGFAFEDSKIHEMTKNILMQSFKRN</sequence>
<name>A0A151B2V5_9CLOT</name>
<keyword evidence="1" id="KW-0472">Membrane</keyword>
<dbReference type="Proteomes" id="UP000075531">
    <property type="component" value="Unassembled WGS sequence"/>
</dbReference>
<protein>
    <submittedName>
        <fullName evidence="2">Uncharacterized protein</fullName>
    </submittedName>
</protein>
<feature type="transmembrane region" description="Helical" evidence="1">
    <location>
        <begin position="7"/>
        <end position="29"/>
    </location>
</feature>
<evidence type="ECO:0000313" key="3">
    <source>
        <dbReference type="Proteomes" id="UP000075531"/>
    </source>
</evidence>
<evidence type="ECO:0000256" key="1">
    <source>
        <dbReference type="SAM" id="Phobius"/>
    </source>
</evidence>
<dbReference type="PROSITE" id="PS51257">
    <property type="entry name" value="PROKAR_LIPOPROTEIN"/>
    <property type="match status" value="1"/>
</dbReference>
<keyword evidence="1" id="KW-0812">Transmembrane</keyword>
<comment type="caution">
    <text evidence="2">The sequence shown here is derived from an EMBL/GenBank/DDBJ whole genome shotgun (WGS) entry which is preliminary data.</text>
</comment>
<proteinExistence type="predicted"/>
<accession>A0A151B2V5</accession>
<dbReference type="STRING" id="1121338.CLTEP_18010"/>